<protein>
    <recommendedName>
        <fullName evidence="4">Knottin scorpion toxin-like domain-containing protein</fullName>
    </recommendedName>
</protein>
<keyword evidence="1" id="KW-0732">Signal</keyword>
<evidence type="ECO:0008006" key="4">
    <source>
        <dbReference type="Google" id="ProtNLM"/>
    </source>
</evidence>
<dbReference type="OrthoDB" id="1034495at2759"/>
<accession>V4MKE2</accession>
<gene>
    <name evidence="2" type="ORF">EUTSA_v10027421mg</name>
</gene>
<keyword evidence="3" id="KW-1185">Reference proteome</keyword>
<evidence type="ECO:0000313" key="2">
    <source>
        <dbReference type="EMBL" id="ESQ53138.1"/>
    </source>
</evidence>
<reference evidence="2 3" key="1">
    <citation type="journal article" date="2013" name="Front. Plant Sci.">
        <title>The Reference Genome of the Halophytic Plant Eutrema salsugineum.</title>
        <authorList>
            <person name="Yang R."/>
            <person name="Jarvis D.E."/>
            <person name="Chen H."/>
            <person name="Beilstein M.A."/>
            <person name="Grimwood J."/>
            <person name="Jenkins J."/>
            <person name="Shu S."/>
            <person name="Prochnik S."/>
            <person name="Xin M."/>
            <person name="Ma C."/>
            <person name="Schmutz J."/>
            <person name="Wing R.A."/>
            <person name="Mitchell-Olds T."/>
            <person name="Schumaker K.S."/>
            <person name="Wang X."/>
        </authorList>
    </citation>
    <scope>NUCLEOTIDE SEQUENCE [LARGE SCALE GENOMIC DNA]</scope>
</reference>
<proteinExistence type="predicted"/>
<dbReference type="Proteomes" id="UP000030689">
    <property type="component" value="Unassembled WGS sequence"/>
</dbReference>
<dbReference type="EMBL" id="KI517384">
    <property type="protein sequence ID" value="ESQ53138.1"/>
    <property type="molecule type" value="Genomic_DNA"/>
</dbReference>
<dbReference type="STRING" id="72664.V4MKE2"/>
<dbReference type="KEGG" id="eus:EUTSA_v10027421mg"/>
<dbReference type="AlphaFoldDB" id="V4MKE2"/>
<evidence type="ECO:0000313" key="3">
    <source>
        <dbReference type="Proteomes" id="UP000030689"/>
    </source>
</evidence>
<dbReference type="OMA" id="SKDCINP"/>
<feature type="signal peptide" evidence="1">
    <location>
        <begin position="1"/>
        <end position="27"/>
    </location>
</feature>
<evidence type="ECO:0000256" key="1">
    <source>
        <dbReference type="SAM" id="SignalP"/>
    </source>
</evidence>
<dbReference type="Gramene" id="ESQ53138">
    <property type="protein sequence ID" value="ESQ53138"/>
    <property type="gene ID" value="EUTSA_v10027421mg"/>
</dbReference>
<organism evidence="2 3">
    <name type="scientific">Eutrema salsugineum</name>
    <name type="common">Saltwater cress</name>
    <name type="synonym">Sisymbrium salsugineum</name>
    <dbReference type="NCBI Taxonomy" id="72664"/>
    <lineage>
        <taxon>Eukaryota</taxon>
        <taxon>Viridiplantae</taxon>
        <taxon>Streptophyta</taxon>
        <taxon>Embryophyta</taxon>
        <taxon>Tracheophyta</taxon>
        <taxon>Spermatophyta</taxon>
        <taxon>Magnoliopsida</taxon>
        <taxon>eudicotyledons</taxon>
        <taxon>Gunneridae</taxon>
        <taxon>Pentapetalae</taxon>
        <taxon>rosids</taxon>
        <taxon>malvids</taxon>
        <taxon>Brassicales</taxon>
        <taxon>Brassicaceae</taxon>
        <taxon>Eutremeae</taxon>
        <taxon>Eutrema</taxon>
    </lineage>
</organism>
<feature type="chain" id="PRO_5004722733" description="Knottin scorpion toxin-like domain-containing protein" evidence="1">
    <location>
        <begin position="28"/>
        <end position="87"/>
    </location>
</feature>
<sequence length="87" mass="9572">MATTKFSFFLLPLLMVFALIVLPMTSGQYFKCMDACTLTPPCADKCRAMGFSNGGECRIYSFGGVCCCQCTSKDCINPLLFNPPLYN</sequence>
<name>V4MKE2_EUTSA</name>